<sequence>MTDASVFTIPLTKGFGAEHTLLSSEEFTVIVWTYESGVDAVRIINSRGFVEVLPFLGQIIWEANFDGRSLTMKNMFTEPKPADVIVDTYGCFAFHSGLLAAGCPAPADTHPLHGEFPCAPYDAAWLDVTADTVAISGSYTYVQGFGHHYTAVPTVRLGTGETEFDIDLKVTNNSAYQPMPLQYMCHMNYAYVDGAEFGGNLPADAFRLRESVPAHVTPTPEWTAFNAEIVGKPYPALVDPEKYDPEIVWFADDLPRFGSDIEVTMGDYFARFDSAEFPVATRWVLHNADQQVAAFVLPGTSRPEGFNAARAAGTLIELGAGETRTFHVRTGQRSAK</sequence>
<gene>
    <name evidence="1" type="ORF">CYJ44_010485</name>
</gene>
<protein>
    <submittedName>
        <fullName evidence="1">Aldose 1-epimerase family protein</fullName>
    </submittedName>
</protein>
<dbReference type="RefSeq" id="WP_101736028.1">
    <property type="nucleotide sequence ID" value="NZ_PKHR02000019.1"/>
</dbReference>
<proteinExistence type="predicted"/>
<comment type="caution">
    <text evidence="1">The sequence shown here is derived from an EMBL/GenBank/DDBJ whole genome shotgun (WGS) entry which is preliminary data.</text>
</comment>
<evidence type="ECO:0000313" key="2">
    <source>
        <dbReference type="Proteomes" id="UP000235104"/>
    </source>
</evidence>
<dbReference type="EMBL" id="PKHR02000019">
    <property type="protein sequence ID" value="MEM5986584.1"/>
    <property type="molecule type" value="Genomic_DNA"/>
</dbReference>
<keyword evidence="2" id="KW-1185">Reference proteome</keyword>
<dbReference type="Gene3D" id="2.70.98.10">
    <property type="match status" value="1"/>
</dbReference>
<reference evidence="1" key="1">
    <citation type="submission" date="2017-12" db="EMBL/GenBank/DDBJ databases">
        <authorList>
            <person name="Thomas-White K."/>
            <person name="Wolfe A.J."/>
        </authorList>
    </citation>
    <scope>NUCLEOTIDE SEQUENCE</scope>
    <source>
        <strain evidence="1">UMB0043</strain>
    </source>
</reference>
<accession>A0ABU9UK39</accession>
<evidence type="ECO:0000313" key="1">
    <source>
        <dbReference type="EMBL" id="MEM5986584.1"/>
    </source>
</evidence>
<dbReference type="InterPro" id="IPR014718">
    <property type="entry name" value="GH-type_carb-bd"/>
</dbReference>
<organism evidence="1 2">
    <name type="scientific">Corynebacterium hesseae</name>
    <dbReference type="NCBI Taxonomy" id="2913502"/>
    <lineage>
        <taxon>Bacteria</taxon>
        <taxon>Bacillati</taxon>
        <taxon>Actinomycetota</taxon>
        <taxon>Actinomycetes</taxon>
        <taxon>Mycobacteriales</taxon>
        <taxon>Corynebacteriaceae</taxon>
        <taxon>Corynebacterium</taxon>
    </lineage>
</organism>
<dbReference type="Proteomes" id="UP000235104">
    <property type="component" value="Unassembled WGS sequence"/>
</dbReference>
<dbReference type="CDD" id="cd09269">
    <property type="entry name" value="deoxyribose_mutarotase"/>
    <property type="match status" value="1"/>
</dbReference>
<name>A0ABU9UK39_9CORY</name>